<feature type="non-terminal residue" evidence="1">
    <location>
        <position position="1"/>
    </location>
</feature>
<comment type="caution">
    <text evidence="1">The sequence shown here is derived from an EMBL/GenBank/DDBJ whole genome shotgun (WGS) entry which is preliminary data.</text>
</comment>
<gene>
    <name evidence="1" type="ORF">EZS27_029593</name>
</gene>
<dbReference type="EMBL" id="SNRY01003523">
    <property type="protein sequence ID" value="KAA6320658.1"/>
    <property type="molecule type" value="Genomic_DNA"/>
</dbReference>
<reference evidence="1" key="1">
    <citation type="submission" date="2019-03" db="EMBL/GenBank/DDBJ databases">
        <title>Single cell metagenomics reveals metabolic interactions within the superorganism composed of flagellate Streblomastix strix and complex community of Bacteroidetes bacteria on its surface.</title>
        <authorList>
            <person name="Treitli S.C."/>
            <person name="Kolisko M."/>
            <person name="Husnik F."/>
            <person name="Keeling P."/>
            <person name="Hampl V."/>
        </authorList>
    </citation>
    <scope>NUCLEOTIDE SEQUENCE</scope>
    <source>
        <strain evidence="1">STM</strain>
    </source>
</reference>
<accession>A0A5J4QI77</accession>
<name>A0A5J4QI77_9ZZZZ</name>
<dbReference type="GO" id="GO:0016020">
    <property type="term" value="C:membrane"/>
    <property type="evidence" value="ECO:0007669"/>
    <property type="project" value="InterPro"/>
</dbReference>
<evidence type="ECO:0000313" key="1">
    <source>
        <dbReference type="EMBL" id="KAA6320658.1"/>
    </source>
</evidence>
<proteinExistence type="predicted"/>
<sequence length="29" mass="3366">SLKSIKERFDTEAIEIPYPYNNVIVTNNP</sequence>
<protein>
    <submittedName>
        <fullName evidence="1">Small-conductance mechanosensitive channel</fullName>
    </submittedName>
</protein>
<organism evidence="1">
    <name type="scientific">termite gut metagenome</name>
    <dbReference type="NCBI Taxonomy" id="433724"/>
    <lineage>
        <taxon>unclassified sequences</taxon>
        <taxon>metagenomes</taxon>
        <taxon>organismal metagenomes</taxon>
    </lineage>
</organism>
<dbReference type="AlphaFoldDB" id="A0A5J4QI77"/>
<dbReference type="InterPro" id="IPR011066">
    <property type="entry name" value="MscS_channel_C_sf"/>
</dbReference>
<dbReference type="SUPFAM" id="SSF82689">
    <property type="entry name" value="Mechanosensitive channel protein MscS (YggB), C-terminal domain"/>
    <property type="match status" value="1"/>
</dbReference>